<dbReference type="PANTHER" id="PTHR42716:SF1">
    <property type="entry name" value="SLL0471 PROTEIN"/>
    <property type="match status" value="1"/>
</dbReference>
<dbReference type="InterPro" id="IPR036188">
    <property type="entry name" value="FAD/NAD-bd_sf"/>
</dbReference>
<dbReference type="RefSeq" id="WP_012163379.1">
    <property type="nucleotide sequence ID" value="NC_009925.1"/>
</dbReference>
<dbReference type="PANTHER" id="PTHR42716">
    <property type="entry name" value="L-ASPARTATE OXIDASE"/>
    <property type="match status" value="1"/>
</dbReference>
<name>B0CBG0_ACAM1</name>
<dbReference type="Pfam" id="PF12831">
    <property type="entry name" value="FAD_oxidored"/>
    <property type="match status" value="3"/>
</dbReference>
<dbReference type="KEGG" id="amr:AM1_2948"/>
<evidence type="ECO:0008006" key="4">
    <source>
        <dbReference type="Google" id="ProtNLM"/>
    </source>
</evidence>
<dbReference type="eggNOG" id="COG0665">
    <property type="taxonomic scope" value="Bacteria"/>
</dbReference>
<dbReference type="HOGENOM" id="CLU_028023_0_0_3"/>
<feature type="signal peptide" evidence="1">
    <location>
        <begin position="1"/>
        <end position="22"/>
    </location>
</feature>
<accession>B0CBG0</accession>
<evidence type="ECO:0000313" key="2">
    <source>
        <dbReference type="EMBL" id="ABW27945.1"/>
    </source>
</evidence>
<gene>
    <name evidence="2" type="ordered locus">AM1_2948</name>
</gene>
<proteinExistence type="predicted"/>
<keyword evidence="1" id="KW-0732">Signal</keyword>
<dbReference type="InterPro" id="IPR005288">
    <property type="entry name" value="NadB"/>
</dbReference>
<reference evidence="2 3" key="1">
    <citation type="journal article" date="2008" name="Proc. Natl. Acad. Sci. U.S.A.">
        <title>Niche adaptation and genome expansion in the chlorophyll d-producing cyanobacterium Acaryochloris marina.</title>
        <authorList>
            <person name="Swingley W.D."/>
            <person name="Chen M."/>
            <person name="Cheung P.C."/>
            <person name="Conrad A.L."/>
            <person name="Dejesa L.C."/>
            <person name="Hao J."/>
            <person name="Honchak B.M."/>
            <person name="Karbach L.E."/>
            <person name="Kurdoglu A."/>
            <person name="Lahiri S."/>
            <person name="Mastrian S.D."/>
            <person name="Miyashita H."/>
            <person name="Page L."/>
            <person name="Ramakrishna P."/>
            <person name="Satoh S."/>
            <person name="Sattley W.M."/>
            <person name="Shimada Y."/>
            <person name="Taylor H.L."/>
            <person name="Tomo T."/>
            <person name="Tsuchiya T."/>
            <person name="Wang Z.T."/>
            <person name="Raymond J."/>
            <person name="Mimuro M."/>
            <person name="Blankenship R.E."/>
            <person name="Touchman J.W."/>
        </authorList>
    </citation>
    <scope>NUCLEOTIDE SEQUENCE [LARGE SCALE GENOMIC DNA]</scope>
    <source>
        <strain evidence="3">MBIC 11017</strain>
    </source>
</reference>
<keyword evidence="3" id="KW-1185">Reference proteome</keyword>
<dbReference type="Gene3D" id="3.50.50.60">
    <property type="entry name" value="FAD/NAD(P)-binding domain"/>
    <property type="match status" value="1"/>
</dbReference>
<dbReference type="AlphaFoldDB" id="B0CBG0"/>
<dbReference type="OrthoDB" id="615715at2"/>
<dbReference type="EMBL" id="CP000828">
    <property type="protein sequence ID" value="ABW27945.1"/>
    <property type="molecule type" value="Genomic_DNA"/>
</dbReference>
<dbReference type="Proteomes" id="UP000000268">
    <property type="component" value="Chromosome"/>
</dbReference>
<dbReference type="GO" id="GO:0009435">
    <property type="term" value="P:NAD+ biosynthetic process"/>
    <property type="evidence" value="ECO:0007669"/>
    <property type="project" value="InterPro"/>
</dbReference>
<sequence length="652" mass="72231">MNRSVWAIVTALWSLGNVSALAAPRPIDRMVNCDILVVGGGLAGVATTYEALMAGREVCMTELTDWWGGQISSQGTSALDETVGQRTRGIFPRGYAQFRQRLIEVSGRDRPGDCWVSLVCFLPQQGHTLLLDMLKTAEAEGKGKLHLFPNTVVKSLETNPEGDLVTSVRGIQHQPAPGAPPLNTYPLSQTLADSYTEEDSDRFTKTILQFQPPATGQWIVVEATETGELLALADLPYRLGIDPRSHLEPSSSSEQADPYCTQASTYTFAMEATATPPVHQPPAFYPEYEPFYSFDKPRYAKTSNLVFSYRRIFSVKPGTADAEVNVGDISMQNWGGGNDYGPGTAQDNLILTRDQLQADGQLQDWQGGLRIASLQGGEELAQGYFYWLVAGTTDSKVAAPPKQPWPNLKYLKGLDSPMGTAHGLSKFPYMRESRRLIGRYSYGYPQGFVITETDVSKQDFRLPYYRNTLSGTDYRNLITRMAGLKTLDVILDRVPLAEVELRTRSRIYPDSVGIGHYPIDFHPCMQLSPPQAPGNQERPGERQGATQTYPYQIPLRAMIPQRINNLLVTGKSIATSHISAATYRVHSFEWSSGAAAGTTAAFVLNQGVLPYQLVENLPRRSPQLEKLQAILNRNQNPTAFPYMSIFNLNWKN</sequence>
<evidence type="ECO:0000313" key="3">
    <source>
        <dbReference type="Proteomes" id="UP000000268"/>
    </source>
</evidence>
<dbReference type="STRING" id="329726.AM1_2948"/>
<dbReference type="GO" id="GO:0008734">
    <property type="term" value="F:L-aspartate oxidase activity"/>
    <property type="evidence" value="ECO:0007669"/>
    <property type="project" value="InterPro"/>
</dbReference>
<dbReference type="SUPFAM" id="SSF51905">
    <property type="entry name" value="FAD/NAD(P)-binding domain"/>
    <property type="match status" value="1"/>
</dbReference>
<protein>
    <recommendedName>
        <fullName evidence="4">FAD dependent oxidoreductase</fullName>
    </recommendedName>
</protein>
<organism evidence="2 3">
    <name type="scientific">Acaryochloris marina (strain MBIC 11017)</name>
    <dbReference type="NCBI Taxonomy" id="329726"/>
    <lineage>
        <taxon>Bacteria</taxon>
        <taxon>Bacillati</taxon>
        <taxon>Cyanobacteriota</taxon>
        <taxon>Cyanophyceae</taxon>
        <taxon>Acaryochloridales</taxon>
        <taxon>Acaryochloridaceae</taxon>
        <taxon>Acaryochloris</taxon>
    </lineage>
</organism>
<feature type="chain" id="PRO_5002748056" description="FAD dependent oxidoreductase" evidence="1">
    <location>
        <begin position="23"/>
        <end position="652"/>
    </location>
</feature>
<evidence type="ECO:0000256" key="1">
    <source>
        <dbReference type="SAM" id="SignalP"/>
    </source>
</evidence>